<evidence type="ECO:0000259" key="17">
    <source>
        <dbReference type="PROSITE" id="PS50857"/>
    </source>
</evidence>
<keyword evidence="5 14" id="KW-0679">Respiratory chain</keyword>
<dbReference type="InterPro" id="IPR008972">
    <property type="entry name" value="Cupredoxin"/>
</dbReference>
<comment type="caution">
    <text evidence="19">The sequence shown here is derived from an EMBL/GenBank/DDBJ whole genome shotgun (WGS) entry which is preliminary data.</text>
</comment>
<dbReference type="InterPro" id="IPR010514">
    <property type="entry name" value="COX_ARM"/>
</dbReference>
<evidence type="ECO:0000256" key="10">
    <source>
        <dbReference type="ARBA" id="ARBA00023002"/>
    </source>
</evidence>
<dbReference type="InterPro" id="IPR006333">
    <property type="entry name" value="Cyt_o_ubiquinol_oxidase_su2"/>
</dbReference>
<dbReference type="Pfam" id="PF06481">
    <property type="entry name" value="COX_ARM"/>
    <property type="match status" value="1"/>
</dbReference>
<comment type="subcellular location">
    <subcellularLocation>
        <location evidence="1">Cell membrane</location>
        <topology evidence="1">Multi-pass membrane protein</topology>
    </subcellularLocation>
</comment>
<dbReference type="PROSITE" id="PS50999">
    <property type="entry name" value="COX2_TM"/>
    <property type="match status" value="1"/>
</dbReference>
<dbReference type="PROSITE" id="PS50857">
    <property type="entry name" value="COX2_CUA"/>
    <property type="match status" value="1"/>
</dbReference>
<evidence type="ECO:0000256" key="7">
    <source>
        <dbReference type="ARBA" id="ARBA00022729"/>
    </source>
</evidence>
<reference evidence="19 20" key="1">
    <citation type="submission" date="2020-02" db="EMBL/GenBank/DDBJ databases">
        <title>Synteny-based analysis reveals conserved mechanism for high triclosan tolerance in Pseudomonas, as well as instances of horizontal transfer.</title>
        <authorList>
            <person name="Mcfarland A.G."/>
            <person name="Bertucci H.K."/>
            <person name="Litmann E."/>
            <person name="Shen J."/>
            <person name="Huttenhower C."/>
            <person name="Hartmann E.M."/>
        </authorList>
    </citation>
    <scope>NUCLEOTIDE SEQUENCE [LARGE SCALE GENOMIC DNA]</scope>
    <source>
        <strain evidence="19 20">115A1</strain>
    </source>
</reference>
<name>A0ABR5YYQ8_9GAMM</name>
<feature type="region of interest" description="Disordered" evidence="15">
    <location>
        <begin position="283"/>
        <end position="303"/>
    </location>
</feature>
<keyword evidence="3 14" id="KW-0813">Transport</keyword>
<evidence type="ECO:0000256" key="8">
    <source>
        <dbReference type="ARBA" id="ARBA00022982"/>
    </source>
</evidence>
<dbReference type="NCBIfam" id="TIGR01433">
    <property type="entry name" value="CyoA"/>
    <property type="match status" value="1"/>
</dbReference>
<keyword evidence="11 14" id="KW-0472">Membrane</keyword>
<dbReference type="RefSeq" id="WP_181070000.1">
    <property type="nucleotide sequence ID" value="NZ_JAAMRF010000003.1"/>
</dbReference>
<evidence type="ECO:0000256" key="16">
    <source>
        <dbReference type="SAM" id="Phobius"/>
    </source>
</evidence>
<accession>A0ABR5YYQ8</accession>
<evidence type="ECO:0000313" key="19">
    <source>
        <dbReference type="EMBL" id="MBA1273059.1"/>
    </source>
</evidence>
<evidence type="ECO:0000256" key="14">
    <source>
        <dbReference type="PIRNR" id="PIRNR000292"/>
    </source>
</evidence>
<dbReference type="Proteomes" id="UP000786387">
    <property type="component" value="Unassembled WGS sequence"/>
</dbReference>
<sequence>MSNKRYPRFLSVLPFLIMLLLGGCDMTLFNPKGQVGLDERNLIIAATLLMLIVVIPVFIMTAVFAWKYRASNTKANYQPNWAHSNRIEAVVWGIPTLIIIALGVLTWKSTHALDPYKPLESDVPSVTVQVIAMDWKWLFIYPELGVASVNELAIPDNTPINFRITSDGAMTSFFIPALGGQIYAMAGMQTQLHLIANEIGEYRGFAANYNGEGFSKMGFAARAMSPDDFQAWVAQVRGDPARLASMADYEVLAKPSIEHPVQHFASVQPDLFQHVVDKYEGMNKGAPAHGKMDDMPDMNMDSH</sequence>
<evidence type="ECO:0000259" key="18">
    <source>
        <dbReference type="PROSITE" id="PS50999"/>
    </source>
</evidence>
<evidence type="ECO:0000256" key="13">
    <source>
        <dbReference type="ARBA" id="ARBA00023288"/>
    </source>
</evidence>
<organism evidence="19 20">
    <name type="scientific">Stutzerimonas azotifigens</name>
    <dbReference type="NCBI Taxonomy" id="291995"/>
    <lineage>
        <taxon>Bacteria</taxon>
        <taxon>Pseudomonadati</taxon>
        <taxon>Pseudomonadota</taxon>
        <taxon>Gammaproteobacteria</taxon>
        <taxon>Pseudomonadales</taxon>
        <taxon>Pseudomonadaceae</taxon>
        <taxon>Stutzerimonas</taxon>
    </lineage>
</organism>
<keyword evidence="4 14" id="KW-1003">Cell membrane</keyword>
<keyword evidence="13" id="KW-0449">Lipoprotein</keyword>
<dbReference type="InterPro" id="IPR036257">
    <property type="entry name" value="Cyt_c_oxidase_su2_TM_sf"/>
</dbReference>
<evidence type="ECO:0000256" key="2">
    <source>
        <dbReference type="ARBA" id="ARBA00007866"/>
    </source>
</evidence>
<evidence type="ECO:0000313" key="20">
    <source>
        <dbReference type="Proteomes" id="UP000786387"/>
    </source>
</evidence>
<evidence type="ECO:0000256" key="6">
    <source>
        <dbReference type="ARBA" id="ARBA00022692"/>
    </source>
</evidence>
<protein>
    <recommendedName>
        <fullName evidence="14">Ubiquinol oxidase subunit 2</fullName>
    </recommendedName>
</protein>
<feature type="domain" description="Cytochrome oxidase subunit II copper A binding" evidence="17">
    <location>
        <begin position="123"/>
        <end position="235"/>
    </location>
</feature>
<dbReference type="PANTHER" id="PTHR22888">
    <property type="entry name" value="CYTOCHROME C OXIDASE, SUBUNIT II"/>
    <property type="match status" value="1"/>
</dbReference>
<dbReference type="InterPro" id="IPR034227">
    <property type="entry name" value="CuRO_UO_II"/>
</dbReference>
<dbReference type="Pfam" id="PF00116">
    <property type="entry name" value="COX2"/>
    <property type="match status" value="1"/>
</dbReference>
<keyword evidence="10 14" id="KW-0560">Oxidoreductase</keyword>
<evidence type="ECO:0000256" key="1">
    <source>
        <dbReference type="ARBA" id="ARBA00004651"/>
    </source>
</evidence>
<feature type="domain" description="Cytochrome oxidase subunit II transmembrane region profile" evidence="18">
    <location>
        <begin position="20"/>
        <end position="117"/>
    </location>
</feature>
<dbReference type="EMBL" id="JAAMRF010000003">
    <property type="protein sequence ID" value="MBA1273059.1"/>
    <property type="molecule type" value="Genomic_DNA"/>
</dbReference>
<dbReference type="PIRSF" id="PIRSF000292">
    <property type="entry name" value="Ubi_od_II"/>
    <property type="match status" value="1"/>
</dbReference>
<dbReference type="InterPro" id="IPR011759">
    <property type="entry name" value="Cyt_c_oxidase_su2_TM_dom"/>
</dbReference>
<evidence type="ECO:0000256" key="9">
    <source>
        <dbReference type="ARBA" id="ARBA00022989"/>
    </source>
</evidence>
<evidence type="ECO:0000256" key="4">
    <source>
        <dbReference type="ARBA" id="ARBA00022475"/>
    </source>
</evidence>
<dbReference type="Gene3D" id="2.60.40.420">
    <property type="entry name" value="Cupredoxins - blue copper proteins"/>
    <property type="match status" value="1"/>
</dbReference>
<dbReference type="InterPro" id="IPR002429">
    <property type="entry name" value="CcO_II-like_C"/>
</dbReference>
<evidence type="ECO:0000256" key="3">
    <source>
        <dbReference type="ARBA" id="ARBA00022448"/>
    </source>
</evidence>
<dbReference type="CDD" id="cd04212">
    <property type="entry name" value="CuRO_UO_II"/>
    <property type="match status" value="1"/>
</dbReference>
<keyword evidence="9 16" id="KW-1133">Transmembrane helix</keyword>
<keyword evidence="7" id="KW-0732">Signal</keyword>
<evidence type="ECO:0000256" key="12">
    <source>
        <dbReference type="ARBA" id="ARBA00023139"/>
    </source>
</evidence>
<keyword evidence="6 16" id="KW-0812">Transmembrane</keyword>
<keyword evidence="8 14" id="KW-0249">Electron transport</keyword>
<comment type="similarity">
    <text evidence="2 14">Belongs to the cytochrome c oxidase subunit 2 family.</text>
</comment>
<dbReference type="Gene3D" id="1.10.287.90">
    <property type="match status" value="1"/>
</dbReference>
<evidence type="ECO:0000256" key="5">
    <source>
        <dbReference type="ARBA" id="ARBA00022660"/>
    </source>
</evidence>
<evidence type="ECO:0000256" key="15">
    <source>
        <dbReference type="SAM" id="MobiDB-lite"/>
    </source>
</evidence>
<feature type="transmembrane region" description="Helical" evidence="16">
    <location>
        <begin position="42"/>
        <end position="66"/>
    </location>
</feature>
<proteinExistence type="inferred from homology"/>
<feature type="transmembrane region" description="Helical" evidence="16">
    <location>
        <begin position="87"/>
        <end position="107"/>
    </location>
</feature>
<keyword evidence="20" id="KW-1185">Reference proteome</keyword>
<keyword evidence="12" id="KW-0564">Palmitate</keyword>
<feature type="compositionally biased region" description="Basic and acidic residues" evidence="15">
    <location>
        <begin position="290"/>
        <end position="303"/>
    </location>
</feature>
<dbReference type="InterPro" id="IPR045187">
    <property type="entry name" value="CcO_II"/>
</dbReference>
<dbReference type="PROSITE" id="PS51257">
    <property type="entry name" value="PROKAR_LIPOPROTEIN"/>
    <property type="match status" value="1"/>
</dbReference>
<dbReference type="SUPFAM" id="SSF49503">
    <property type="entry name" value="Cupredoxins"/>
    <property type="match status" value="1"/>
</dbReference>
<gene>
    <name evidence="19" type="primary">cyoA</name>
    <name evidence="19" type="ORF">G7026_06815</name>
</gene>
<dbReference type="SUPFAM" id="SSF81464">
    <property type="entry name" value="Cytochrome c oxidase subunit II-like, transmembrane region"/>
    <property type="match status" value="1"/>
</dbReference>
<dbReference type="PANTHER" id="PTHR22888:SF18">
    <property type="entry name" value="CYTOCHROME BO(3) UBIQUINOL OXIDASE SUBUNIT 2"/>
    <property type="match status" value="1"/>
</dbReference>
<evidence type="ECO:0000256" key="11">
    <source>
        <dbReference type="ARBA" id="ARBA00023136"/>
    </source>
</evidence>